<gene>
    <name evidence="6" type="ORF">ACFOZ4_22805</name>
</gene>
<dbReference type="InterPro" id="IPR036388">
    <property type="entry name" value="WH-like_DNA-bd_sf"/>
</dbReference>
<comment type="caution">
    <text evidence="6">The sequence shown here is derived from an EMBL/GenBank/DDBJ whole genome shotgun (WGS) entry which is preliminary data.</text>
</comment>
<evidence type="ECO:0000313" key="6">
    <source>
        <dbReference type="EMBL" id="MFC4133452.1"/>
    </source>
</evidence>
<organism evidence="6 7">
    <name type="scientific">Hamadaea flava</name>
    <dbReference type="NCBI Taxonomy" id="1742688"/>
    <lineage>
        <taxon>Bacteria</taxon>
        <taxon>Bacillati</taxon>
        <taxon>Actinomycetota</taxon>
        <taxon>Actinomycetes</taxon>
        <taxon>Micromonosporales</taxon>
        <taxon>Micromonosporaceae</taxon>
        <taxon>Hamadaea</taxon>
    </lineage>
</organism>
<evidence type="ECO:0000313" key="7">
    <source>
        <dbReference type="Proteomes" id="UP001595816"/>
    </source>
</evidence>
<protein>
    <submittedName>
        <fullName evidence="6">LysR family transcriptional regulator</fullName>
    </submittedName>
</protein>
<evidence type="ECO:0000256" key="3">
    <source>
        <dbReference type="ARBA" id="ARBA00023125"/>
    </source>
</evidence>
<dbReference type="InterPro" id="IPR000847">
    <property type="entry name" value="LysR_HTH_N"/>
</dbReference>
<dbReference type="SUPFAM" id="SSF46785">
    <property type="entry name" value="Winged helix' DNA-binding domain"/>
    <property type="match status" value="1"/>
</dbReference>
<keyword evidence="2" id="KW-0805">Transcription regulation</keyword>
<dbReference type="SUPFAM" id="SSF53850">
    <property type="entry name" value="Periplasmic binding protein-like II"/>
    <property type="match status" value="1"/>
</dbReference>
<keyword evidence="4" id="KW-0804">Transcription</keyword>
<dbReference type="PANTHER" id="PTHR30346">
    <property type="entry name" value="TRANSCRIPTIONAL DUAL REGULATOR HCAR-RELATED"/>
    <property type="match status" value="1"/>
</dbReference>
<dbReference type="Proteomes" id="UP001595816">
    <property type="component" value="Unassembled WGS sequence"/>
</dbReference>
<proteinExistence type="inferred from homology"/>
<evidence type="ECO:0000256" key="1">
    <source>
        <dbReference type="ARBA" id="ARBA00009437"/>
    </source>
</evidence>
<dbReference type="Pfam" id="PF03466">
    <property type="entry name" value="LysR_substrate"/>
    <property type="match status" value="1"/>
</dbReference>
<dbReference type="InterPro" id="IPR036390">
    <property type="entry name" value="WH_DNA-bd_sf"/>
</dbReference>
<dbReference type="InterPro" id="IPR005119">
    <property type="entry name" value="LysR_subst-bd"/>
</dbReference>
<dbReference type="PANTHER" id="PTHR30346:SF0">
    <property type="entry name" value="HCA OPERON TRANSCRIPTIONAL ACTIVATOR HCAR"/>
    <property type="match status" value="1"/>
</dbReference>
<dbReference type="Gene3D" id="3.40.190.10">
    <property type="entry name" value="Periplasmic binding protein-like II"/>
    <property type="match status" value="2"/>
</dbReference>
<dbReference type="Gene3D" id="1.10.10.10">
    <property type="entry name" value="Winged helix-like DNA-binding domain superfamily/Winged helix DNA-binding domain"/>
    <property type="match status" value="1"/>
</dbReference>
<dbReference type="Pfam" id="PF00126">
    <property type="entry name" value="HTH_1"/>
    <property type="match status" value="1"/>
</dbReference>
<dbReference type="PROSITE" id="PS50931">
    <property type="entry name" value="HTH_LYSR"/>
    <property type="match status" value="1"/>
</dbReference>
<evidence type="ECO:0000259" key="5">
    <source>
        <dbReference type="PROSITE" id="PS50931"/>
    </source>
</evidence>
<sequence>MELRDIEIFLTLAEELHFGRTAARLHVTVSRVSQAIKKQERLIGGPLFVRTSRTVTLTPLGVQLRADLALVHHELRATMQRAKMAARGLTGVLRVGLIPDVAHDLMPAWEAFRARHPDCRLEIRFNSFVDPFTALRSGQIEALIAWLPVEEPDLTVGAVVFSEPRVLAVSAAGTLAGRSEVTQEILGDGHLVATGQPHIPDYWEDAYTPYATPRGRLVDNRQYVTGFEEILRLVSAGQMIHPLGAHAARFYSRPDITYLAIRDAPSLRWGLVWREENPHVHTLDRIFRNLGTLTR</sequence>
<comment type="similarity">
    <text evidence="1">Belongs to the LysR transcriptional regulatory family.</text>
</comment>
<name>A0ABV8LSU2_9ACTN</name>
<evidence type="ECO:0000256" key="2">
    <source>
        <dbReference type="ARBA" id="ARBA00023015"/>
    </source>
</evidence>
<keyword evidence="3" id="KW-0238">DNA-binding</keyword>
<accession>A0ABV8LSU2</accession>
<feature type="domain" description="HTH lysR-type" evidence="5">
    <location>
        <begin position="1"/>
        <end position="58"/>
    </location>
</feature>
<keyword evidence="7" id="KW-1185">Reference proteome</keyword>
<dbReference type="EMBL" id="JBHSAY010000010">
    <property type="protein sequence ID" value="MFC4133452.1"/>
    <property type="molecule type" value="Genomic_DNA"/>
</dbReference>
<evidence type="ECO:0000256" key="4">
    <source>
        <dbReference type="ARBA" id="ARBA00023163"/>
    </source>
</evidence>
<reference evidence="7" key="1">
    <citation type="journal article" date="2019" name="Int. J. Syst. Evol. Microbiol.">
        <title>The Global Catalogue of Microorganisms (GCM) 10K type strain sequencing project: providing services to taxonomists for standard genome sequencing and annotation.</title>
        <authorList>
            <consortium name="The Broad Institute Genomics Platform"/>
            <consortium name="The Broad Institute Genome Sequencing Center for Infectious Disease"/>
            <person name="Wu L."/>
            <person name="Ma J."/>
        </authorList>
    </citation>
    <scope>NUCLEOTIDE SEQUENCE [LARGE SCALE GENOMIC DNA]</scope>
    <source>
        <strain evidence="7">CGMCC 4.7289</strain>
    </source>
</reference>
<dbReference type="RefSeq" id="WP_253760755.1">
    <property type="nucleotide sequence ID" value="NZ_JAMZDZ010000001.1"/>
</dbReference>